<dbReference type="SUPFAM" id="SSF54001">
    <property type="entry name" value="Cysteine proteinases"/>
    <property type="match status" value="1"/>
</dbReference>
<dbReference type="HOGENOM" id="CLU_017415_6_1_1"/>
<dbReference type="PROSITE" id="PS50600">
    <property type="entry name" value="ULP_PROTEASE"/>
    <property type="match status" value="1"/>
</dbReference>
<dbReference type="Gramene" id="Bo7g010130.1">
    <property type="protein sequence ID" value="Bo7g010130.1"/>
    <property type="gene ID" value="Bo7g010130"/>
</dbReference>
<evidence type="ECO:0000256" key="4">
    <source>
        <dbReference type="SAM" id="MobiDB-lite"/>
    </source>
</evidence>
<keyword evidence="7" id="KW-1185">Reference proteome</keyword>
<reference evidence="6" key="2">
    <citation type="submission" date="2015-03" db="UniProtKB">
        <authorList>
            <consortium name="EnsemblPlants"/>
        </authorList>
    </citation>
    <scope>IDENTIFICATION</scope>
</reference>
<feature type="compositionally biased region" description="Low complexity" evidence="4">
    <location>
        <begin position="531"/>
        <end position="551"/>
    </location>
</feature>
<dbReference type="InterPro" id="IPR003653">
    <property type="entry name" value="Peptidase_C48_C"/>
</dbReference>
<proteinExistence type="inferred from homology"/>
<dbReference type="Pfam" id="PF02902">
    <property type="entry name" value="Peptidase_C48"/>
    <property type="match status" value="1"/>
</dbReference>
<evidence type="ECO:0000256" key="1">
    <source>
        <dbReference type="ARBA" id="ARBA00005234"/>
    </source>
</evidence>
<dbReference type="GO" id="GO:0008234">
    <property type="term" value="F:cysteine-type peptidase activity"/>
    <property type="evidence" value="ECO:0007669"/>
    <property type="project" value="InterPro"/>
</dbReference>
<dbReference type="PANTHER" id="PTHR48449">
    <property type="entry name" value="DUF1985 DOMAIN-CONTAINING PROTEIN"/>
    <property type="match status" value="1"/>
</dbReference>
<protein>
    <recommendedName>
        <fullName evidence="5">Ubiquitin-like protease family profile domain-containing protein</fullName>
    </recommendedName>
</protein>
<feature type="region of interest" description="Disordered" evidence="4">
    <location>
        <begin position="516"/>
        <end position="553"/>
    </location>
</feature>
<evidence type="ECO:0000313" key="7">
    <source>
        <dbReference type="Proteomes" id="UP000032141"/>
    </source>
</evidence>
<accession>A0A0D3D310</accession>
<keyword evidence="3" id="KW-0378">Hydrolase</keyword>
<keyword evidence="2" id="KW-0645">Protease</keyword>
<name>A0A0D3D310_BRAOL</name>
<dbReference type="InterPro" id="IPR015410">
    <property type="entry name" value="DUF1985"/>
</dbReference>
<dbReference type="Proteomes" id="UP000032141">
    <property type="component" value="Chromosome C7"/>
</dbReference>
<dbReference type="Pfam" id="PF09331">
    <property type="entry name" value="DUF1985"/>
    <property type="match status" value="1"/>
</dbReference>
<organism evidence="6 7">
    <name type="scientific">Brassica oleracea var. oleracea</name>
    <dbReference type="NCBI Taxonomy" id="109376"/>
    <lineage>
        <taxon>Eukaryota</taxon>
        <taxon>Viridiplantae</taxon>
        <taxon>Streptophyta</taxon>
        <taxon>Embryophyta</taxon>
        <taxon>Tracheophyta</taxon>
        <taxon>Spermatophyta</taxon>
        <taxon>Magnoliopsida</taxon>
        <taxon>eudicotyledons</taxon>
        <taxon>Gunneridae</taxon>
        <taxon>Pentapetalae</taxon>
        <taxon>rosids</taxon>
        <taxon>malvids</taxon>
        <taxon>Brassicales</taxon>
        <taxon>Brassicaceae</taxon>
        <taxon>Brassiceae</taxon>
        <taxon>Brassica</taxon>
    </lineage>
</organism>
<evidence type="ECO:0000256" key="2">
    <source>
        <dbReference type="ARBA" id="ARBA00022670"/>
    </source>
</evidence>
<reference evidence="6 7" key="1">
    <citation type="journal article" date="2014" name="Genome Biol.">
        <title>Transcriptome and methylome profiling reveals relics of genome dominance in the mesopolyploid Brassica oleracea.</title>
        <authorList>
            <person name="Parkin I.A."/>
            <person name="Koh C."/>
            <person name="Tang H."/>
            <person name="Robinson S.J."/>
            <person name="Kagale S."/>
            <person name="Clarke W.E."/>
            <person name="Town C.D."/>
            <person name="Nixon J."/>
            <person name="Krishnakumar V."/>
            <person name="Bidwell S.L."/>
            <person name="Denoeud F."/>
            <person name="Belcram H."/>
            <person name="Links M.G."/>
            <person name="Just J."/>
            <person name="Clarke C."/>
            <person name="Bender T."/>
            <person name="Huebert T."/>
            <person name="Mason A.S."/>
            <person name="Pires J.C."/>
            <person name="Barker G."/>
            <person name="Moore J."/>
            <person name="Walley P.G."/>
            <person name="Manoli S."/>
            <person name="Batley J."/>
            <person name="Edwards D."/>
            <person name="Nelson M.N."/>
            <person name="Wang X."/>
            <person name="Paterson A.H."/>
            <person name="King G."/>
            <person name="Bancroft I."/>
            <person name="Chalhoub B."/>
            <person name="Sharpe A.G."/>
        </authorList>
    </citation>
    <scope>NUCLEOTIDE SEQUENCE</scope>
    <source>
        <strain evidence="6 7">cv. TO1000</strain>
    </source>
</reference>
<sequence>MVVPMKTISPPLSTATTKAILSSPVKSTATADATGGTRFFSPTGGTLCLLLHIEDMELELPKRVYAEGLEPQVKKINNCCRMELIRDLKKAMPAEYDDVKIDPVFKHIMAIAENNLKFSGKLVDSFLCKQLITSKMHEKWFIFARKPLRFSLQEYHTVTGLKISRESSCDVIKWKSDGGFWSELLRTGGKITLQSIKKVHLQEVHSWSRRDRMRLIYLCVIMGVVMGRDEKVNIPHMYIKLVMDLEKLRNFHWGLHSYDFLLSSIEKVRKKLGKKNSYIFEGFSYAFQIWIMEAIPDFGEICGSKVSDSFCGPRCGNWKGVAKVSYEDIIQLEESFTEKGDLFSVISVSGNGDVLRDADYTRKDEMEDERVELLLDRIKKNFDWSNTEWPVIEDEETEMEEADTESEADKSVDATDIAADVETSSVHVAGRGKRKIQDEGAESRKKKLLCKRTAEKKQSIDQETKSFIEGLVHSSISSLGDILRAQMASMESMFKERIGNMEIEVSQLREAISLRAEGSVPKSKTDEAAPKTKTAQAPAKKKVNQAQAQAPAKEKDWLKNGIETNEFDFGLSTQELRELSQDTYVDGFDLSQVKVENSKPFNMSPPKLNDEEIDRAGEASADAALVYLRKEDWEKVSTWLIKSKPLRIGPSLLDAEIGTRLMDRTEWLHNSEIDAMMYVYRERTSLKRWKLHRVAFMSVVFSNMIKKEYESFKAGIRKYKLHDLLVQYGKGVLPPHGQTQEIWNVDVDRLYVPVHVSGNHWIALCISFVTRSIDVFDCSGRKRYKELDGFANLVPRIVKAVQPPSYQKDFTFAAYTVHYVPMGKLNKSACDCGVYTIKFIECHSLGLKLSMVNDGNIKEARHRILWDLWEAANDPELVERMSNYEPPECLTSTVEEIL</sequence>
<dbReference type="PANTHER" id="PTHR48449:SF1">
    <property type="entry name" value="DUF1985 DOMAIN-CONTAINING PROTEIN"/>
    <property type="match status" value="1"/>
</dbReference>
<evidence type="ECO:0000256" key="3">
    <source>
        <dbReference type="ARBA" id="ARBA00022801"/>
    </source>
</evidence>
<dbReference type="OMA" id="NSKEHIG"/>
<dbReference type="EnsemblPlants" id="Bo7g010130.1">
    <property type="protein sequence ID" value="Bo7g010130.1"/>
    <property type="gene ID" value="Bo7g010130"/>
</dbReference>
<dbReference type="Gene3D" id="3.40.395.10">
    <property type="entry name" value="Adenoviral Proteinase, Chain A"/>
    <property type="match status" value="1"/>
</dbReference>
<dbReference type="eggNOG" id="ENOG502QSZR">
    <property type="taxonomic scope" value="Eukaryota"/>
</dbReference>
<dbReference type="GO" id="GO:0006508">
    <property type="term" value="P:proteolysis"/>
    <property type="evidence" value="ECO:0007669"/>
    <property type="project" value="UniProtKB-KW"/>
</dbReference>
<evidence type="ECO:0000313" key="6">
    <source>
        <dbReference type="EnsemblPlants" id="Bo7g010130.1"/>
    </source>
</evidence>
<comment type="similarity">
    <text evidence="1">Belongs to the peptidase C48 family.</text>
</comment>
<dbReference type="AlphaFoldDB" id="A0A0D3D310"/>
<feature type="domain" description="Ubiquitin-like protease family profile" evidence="5">
    <location>
        <begin position="626"/>
        <end position="843"/>
    </location>
</feature>
<evidence type="ECO:0000259" key="5">
    <source>
        <dbReference type="PROSITE" id="PS50600"/>
    </source>
</evidence>
<dbReference type="InterPro" id="IPR038765">
    <property type="entry name" value="Papain-like_cys_pep_sf"/>
</dbReference>